<dbReference type="Pfam" id="PF01501">
    <property type="entry name" value="Glyco_transf_8"/>
    <property type="match status" value="1"/>
</dbReference>
<evidence type="ECO:0000313" key="6">
    <source>
        <dbReference type="EMBL" id="GAA0138226.1"/>
    </source>
</evidence>
<proteinExistence type="inferred from homology"/>
<evidence type="ECO:0000256" key="4">
    <source>
        <dbReference type="RuleBase" id="RU362027"/>
    </source>
</evidence>
<dbReference type="Proteomes" id="UP001454036">
    <property type="component" value="Unassembled WGS sequence"/>
</dbReference>
<dbReference type="PANTHER" id="PTHR11183">
    <property type="entry name" value="GLYCOGENIN SUBFAMILY MEMBER"/>
    <property type="match status" value="1"/>
</dbReference>
<comment type="similarity">
    <text evidence="4">Belongs to the glycosyltransferase 8 family.</text>
</comment>
<evidence type="ECO:0000256" key="1">
    <source>
        <dbReference type="ARBA" id="ARBA00022676"/>
    </source>
</evidence>
<dbReference type="Gene3D" id="3.90.550.10">
    <property type="entry name" value="Spore Coat Polysaccharide Biosynthesis Protein SpsA, Chain A"/>
    <property type="match status" value="1"/>
</dbReference>
<dbReference type="AlphaFoldDB" id="A0AAV3NGP5"/>
<dbReference type="CDD" id="cd02537">
    <property type="entry name" value="GT8_Glycogenin"/>
    <property type="match status" value="1"/>
</dbReference>
<reference evidence="6 7" key="1">
    <citation type="submission" date="2024-01" db="EMBL/GenBank/DDBJ databases">
        <title>The complete chloroplast genome sequence of Lithospermum erythrorhizon: insights into the phylogenetic relationship among Boraginaceae species and the maternal lineages of purple gromwells.</title>
        <authorList>
            <person name="Okada T."/>
            <person name="Watanabe K."/>
        </authorList>
    </citation>
    <scope>NUCLEOTIDE SEQUENCE [LARGE SCALE GENOMIC DNA]</scope>
</reference>
<comment type="caution">
    <text evidence="6">The sequence shown here is derived from an EMBL/GenBank/DDBJ whole genome shotgun (WGS) entry which is preliminary data.</text>
</comment>
<dbReference type="GO" id="GO:0016757">
    <property type="term" value="F:glycosyltransferase activity"/>
    <property type="evidence" value="ECO:0007669"/>
    <property type="project" value="UniProtKB-KW"/>
</dbReference>
<keyword evidence="7" id="KW-1185">Reference proteome</keyword>
<keyword evidence="2" id="KW-0808">Transferase</keyword>
<protein>
    <recommendedName>
        <fullName evidence="4">Hexosyltransferase</fullName>
        <ecNumber evidence="4">2.4.1.-</ecNumber>
    </recommendedName>
</protein>
<sequence>MSPPEVTTSSSNTLNNNFTSSKHSNNNINENACAYITFLAGDGDYIKGVVGLAKGLRKVKAAYPLVVAVLPDVPEEHRRVLANQGCIVRQIEPVSLPDDVKLKFARPYFGINYSKLRIWELVEYDKMIYLDADIQVFDNIDNLFDMEDGYFYAVVDCLCEMSSKPCPDKIQWPTELGPSPPFYFNAGMFMFQPSLSTYKHLLYTLNFIPSTPFAEQDLLNMFFRDISKPLDPAYNLLLTMRWRHPEIVEVDSVKVVHYCAPGSKPWRFTGEEPNMDREDIKMLVKRWWDIYNDENLDVDTSGASSNHHLSVLVAGGVDVGGDMVMASATNNSVRCVATTANAA</sequence>
<feature type="compositionally biased region" description="Low complexity" evidence="5">
    <location>
        <begin position="7"/>
        <end position="21"/>
    </location>
</feature>
<keyword evidence="3" id="KW-0464">Manganese</keyword>
<dbReference type="EC" id="2.4.1.-" evidence="4"/>
<accession>A0AAV3NGP5</accession>
<keyword evidence="1" id="KW-0328">Glycosyltransferase</keyword>
<evidence type="ECO:0000256" key="2">
    <source>
        <dbReference type="ARBA" id="ARBA00022679"/>
    </source>
</evidence>
<dbReference type="InterPro" id="IPR029044">
    <property type="entry name" value="Nucleotide-diphossugar_trans"/>
</dbReference>
<feature type="region of interest" description="Disordered" evidence="5">
    <location>
        <begin position="1"/>
        <end position="22"/>
    </location>
</feature>
<name>A0AAV3NGP5_LITER</name>
<dbReference type="SUPFAM" id="SSF53448">
    <property type="entry name" value="Nucleotide-diphospho-sugar transferases"/>
    <property type="match status" value="1"/>
</dbReference>
<dbReference type="EMBL" id="BAABME010000001">
    <property type="protein sequence ID" value="GAA0138226.1"/>
    <property type="molecule type" value="Genomic_DNA"/>
</dbReference>
<evidence type="ECO:0000313" key="7">
    <source>
        <dbReference type="Proteomes" id="UP001454036"/>
    </source>
</evidence>
<evidence type="ECO:0000256" key="5">
    <source>
        <dbReference type="SAM" id="MobiDB-lite"/>
    </source>
</evidence>
<dbReference type="InterPro" id="IPR002495">
    <property type="entry name" value="Glyco_trans_8"/>
</dbReference>
<organism evidence="6 7">
    <name type="scientific">Lithospermum erythrorhizon</name>
    <name type="common">Purple gromwell</name>
    <name type="synonym">Lithospermum officinale var. erythrorhizon</name>
    <dbReference type="NCBI Taxonomy" id="34254"/>
    <lineage>
        <taxon>Eukaryota</taxon>
        <taxon>Viridiplantae</taxon>
        <taxon>Streptophyta</taxon>
        <taxon>Embryophyta</taxon>
        <taxon>Tracheophyta</taxon>
        <taxon>Spermatophyta</taxon>
        <taxon>Magnoliopsida</taxon>
        <taxon>eudicotyledons</taxon>
        <taxon>Gunneridae</taxon>
        <taxon>Pentapetalae</taxon>
        <taxon>asterids</taxon>
        <taxon>lamiids</taxon>
        <taxon>Boraginales</taxon>
        <taxon>Boraginaceae</taxon>
        <taxon>Boraginoideae</taxon>
        <taxon>Lithospermeae</taxon>
        <taxon>Lithospermum</taxon>
    </lineage>
</organism>
<gene>
    <name evidence="6" type="ORF">LIER_00009</name>
</gene>
<dbReference type="InterPro" id="IPR050587">
    <property type="entry name" value="GNT1/Glycosyltrans_8"/>
</dbReference>
<evidence type="ECO:0000256" key="3">
    <source>
        <dbReference type="ARBA" id="ARBA00023211"/>
    </source>
</evidence>